<dbReference type="FunFam" id="2.30.310.10:FF:000001">
    <property type="entry name" value="Nuclear export mediator factor Nemf"/>
    <property type="match status" value="1"/>
</dbReference>
<keyword evidence="13" id="KW-1267">Proteomics identification</keyword>
<evidence type="ECO:0000256" key="2">
    <source>
        <dbReference type="ARBA" id="ARBA00004496"/>
    </source>
</evidence>
<evidence type="ECO:0000256" key="4">
    <source>
        <dbReference type="ARBA" id="ARBA00022490"/>
    </source>
</evidence>
<evidence type="ECO:0000313" key="11">
    <source>
        <dbReference type="EMBL" id="RXN05587.1"/>
    </source>
</evidence>
<keyword evidence="4" id="KW-0963">Cytoplasm</keyword>
<dbReference type="GO" id="GO:0043023">
    <property type="term" value="F:ribosomal large subunit binding"/>
    <property type="evidence" value="ECO:0007669"/>
    <property type="project" value="TreeGrafter"/>
</dbReference>
<protein>
    <recommendedName>
        <fullName evidence="8">Ribosome quality control complex subunit NEMF</fullName>
    </recommendedName>
    <alternativeName>
        <fullName evidence="9">Nuclear export mediator factor</fullName>
    </alternativeName>
</protein>
<evidence type="ECO:0000256" key="3">
    <source>
        <dbReference type="ARBA" id="ARBA00008318"/>
    </source>
</evidence>
<dbReference type="PANTHER" id="PTHR15239">
    <property type="entry name" value="NUCLEAR EXPORT MEDIATOR FACTOR NEMF"/>
    <property type="match status" value="1"/>
</dbReference>
<accession>A0A498LIU8</accession>
<evidence type="ECO:0000256" key="1">
    <source>
        <dbReference type="ARBA" id="ARBA00004123"/>
    </source>
</evidence>
<dbReference type="STRING" id="84645.A0A498LIU8"/>
<dbReference type="Gene3D" id="2.30.310.10">
    <property type="entry name" value="ibrinogen binding protein from staphylococcus aureus domain"/>
    <property type="match status" value="1"/>
</dbReference>
<comment type="subcellular location">
    <subcellularLocation>
        <location evidence="2">Cytoplasm</location>
    </subcellularLocation>
    <subcellularLocation>
        <location evidence="1">Nucleus</location>
    </subcellularLocation>
</comment>
<dbReference type="GO" id="GO:0140708">
    <property type="term" value="P:CAT tailing"/>
    <property type="evidence" value="ECO:0007669"/>
    <property type="project" value="UniProtKB-ARBA"/>
</dbReference>
<feature type="coiled-coil region" evidence="10">
    <location>
        <begin position="297"/>
        <end position="341"/>
    </location>
</feature>
<dbReference type="GO" id="GO:0005634">
    <property type="term" value="C:nucleus"/>
    <property type="evidence" value="ECO:0007669"/>
    <property type="project" value="UniProtKB-SubCell"/>
</dbReference>
<sequence>MKSRFNTVDIRAAIAEINANCVGMRVNNIYDIDTKTYLIKLQKPDSKSVLLIESGIRIHCTEFDWPKNIMPSGFAMKCRKHLKSRRLVHVKQLGVDRIVDIQFGSDEAAYHLILELYDRGNIILTDHQFTILNLLRFRTAEAEDVKIAVRERYPVENARPEEPLISLSRLSEILSEAQSGEQVKRVLNPHLPYGGSLIEHCLMAVGVPGLCKVDGQFDVTQVSPKILEALQMAEDYMEKTANFSGRGYIIQKSEKKPSMCPDKSDEELLTYEEFHPFLFCQHEKSRFVEFESFNKAVDEFFSKMESQKLDMKALQQEKHALKKLDNVRRDHEQRLEALHQAQV</sequence>
<evidence type="ECO:0000256" key="7">
    <source>
        <dbReference type="ARBA" id="ARBA00062982"/>
    </source>
</evidence>
<dbReference type="AlphaFoldDB" id="A0A498LIU8"/>
<name>A0A498LIU8_LABRO</name>
<comment type="caution">
    <text evidence="11">The sequence shown here is derived from an EMBL/GenBank/DDBJ whole genome shotgun (WGS) entry which is preliminary data.</text>
</comment>
<evidence type="ECO:0000256" key="5">
    <source>
        <dbReference type="ARBA" id="ARBA00023054"/>
    </source>
</evidence>
<dbReference type="GO" id="GO:0000049">
    <property type="term" value="F:tRNA binding"/>
    <property type="evidence" value="ECO:0007669"/>
    <property type="project" value="TreeGrafter"/>
</dbReference>
<keyword evidence="12" id="KW-1185">Reference proteome</keyword>
<evidence type="ECO:0000313" key="12">
    <source>
        <dbReference type="Proteomes" id="UP000290572"/>
    </source>
</evidence>
<organism evidence="11 12">
    <name type="scientific">Labeo rohita</name>
    <name type="common">Indian major carp</name>
    <name type="synonym">Cyprinus rohita</name>
    <dbReference type="NCBI Taxonomy" id="84645"/>
    <lineage>
        <taxon>Eukaryota</taxon>
        <taxon>Metazoa</taxon>
        <taxon>Chordata</taxon>
        <taxon>Craniata</taxon>
        <taxon>Vertebrata</taxon>
        <taxon>Euteleostomi</taxon>
        <taxon>Actinopterygii</taxon>
        <taxon>Neopterygii</taxon>
        <taxon>Teleostei</taxon>
        <taxon>Ostariophysi</taxon>
        <taxon>Cypriniformes</taxon>
        <taxon>Cyprinidae</taxon>
        <taxon>Labeoninae</taxon>
        <taxon>Labeonini</taxon>
        <taxon>Labeo</taxon>
    </lineage>
</organism>
<dbReference type="EMBL" id="QBIY01013398">
    <property type="protein sequence ID" value="RXN05587.1"/>
    <property type="molecule type" value="Genomic_DNA"/>
</dbReference>
<dbReference type="PANTHER" id="PTHR15239:SF6">
    <property type="entry name" value="RIBOSOME QUALITY CONTROL COMPLEX SUBUNIT NEMF"/>
    <property type="match status" value="1"/>
</dbReference>
<comment type="similarity">
    <text evidence="3">Belongs to the NEMF family.</text>
</comment>
<evidence type="ECO:0000256" key="10">
    <source>
        <dbReference type="SAM" id="Coils"/>
    </source>
</evidence>
<evidence type="ECO:0000256" key="6">
    <source>
        <dbReference type="ARBA" id="ARBA00023242"/>
    </source>
</evidence>
<gene>
    <name evidence="11" type="ORF">ROHU_033330</name>
</gene>
<proteinExistence type="evidence at protein level"/>
<evidence type="ECO:0000256" key="8">
    <source>
        <dbReference type="ARBA" id="ARBA00071447"/>
    </source>
</evidence>
<reference evidence="11 12" key="1">
    <citation type="submission" date="2018-03" db="EMBL/GenBank/DDBJ databases">
        <title>Draft genome sequence of Rohu Carp (Labeo rohita).</title>
        <authorList>
            <person name="Das P."/>
            <person name="Kushwaha B."/>
            <person name="Joshi C.G."/>
            <person name="Kumar D."/>
            <person name="Nagpure N.S."/>
            <person name="Sahoo L."/>
            <person name="Das S.P."/>
            <person name="Bit A."/>
            <person name="Patnaik S."/>
            <person name="Meher P.K."/>
            <person name="Jayasankar P."/>
            <person name="Koringa P.G."/>
            <person name="Patel N.V."/>
            <person name="Hinsu A.T."/>
            <person name="Kumar R."/>
            <person name="Pandey M."/>
            <person name="Agarwal S."/>
            <person name="Srivastava S."/>
            <person name="Singh M."/>
            <person name="Iquebal M.A."/>
            <person name="Jaiswal S."/>
            <person name="Angadi U.B."/>
            <person name="Kumar N."/>
            <person name="Raza M."/>
            <person name="Shah T.M."/>
            <person name="Rai A."/>
            <person name="Jena J.K."/>
        </authorList>
    </citation>
    <scope>NUCLEOTIDE SEQUENCE [LARGE SCALE GENOMIC DNA]</scope>
    <source>
        <strain evidence="11">DASCIFA01</strain>
        <tissue evidence="11">Testis</tissue>
    </source>
</reference>
<dbReference type="InterPro" id="IPR051608">
    <property type="entry name" value="RQC_Subunit_NEMF"/>
</dbReference>
<keyword evidence="6" id="KW-0539">Nucleus</keyword>
<evidence type="ECO:0007829" key="13">
    <source>
        <dbReference type="PeptideAtlas" id="A0A498LIU8"/>
    </source>
</evidence>
<comment type="subunit">
    <text evidence="7">Component of the ribosome quality control complex (RQC), composed of the E3 ubiquitin ligase LTN1, TCF25 and NEMF associated with the 60S ribosomal subunit. The complex probably also contains VCP/p97 and its ubiquitin-binding cofactors. Interacts (via its N-terminus) with XPO1.</text>
</comment>
<dbReference type="GO" id="GO:0005737">
    <property type="term" value="C:cytoplasm"/>
    <property type="evidence" value="ECO:0007669"/>
    <property type="project" value="UniProtKB-SubCell"/>
</dbReference>
<dbReference type="Pfam" id="PF05833">
    <property type="entry name" value="NFACT_N"/>
    <property type="match status" value="1"/>
</dbReference>
<keyword evidence="5 10" id="KW-0175">Coiled coil</keyword>
<evidence type="ECO:0000256" key="9">
    <source>
        <dbReference type="ARBA" id="ARBA00076869"/>
    </source>
</evidence>
<dbReference type="Proteomes" id="UP000290572">
    <property type="component" value="Unassembled WGS sequence"/>
</dbReference>
<dbReference type="GO" id="GO:1990112">
    <property type="term" value="C:RQC complex"/>
    <property type="evidence" value="ECO:0007669"/>
    <property type="project" value="TreeGrafter"/>
</dbReference>